<comment type="subunit">
    <text evidence="1">Component of the eukaryotic translation initiation factor 3 (eIF-3) complex.</text>
</comment>
<dbReference type="HAMAP" id="MF_03002">
    <property type="entry name" value="eIF3c"/>
    <property type="match status" value="1"/>
</dbReference>
<dbReference type="STRING" id="282301.A0A1I8GSS6"/>
<keyword evidence="1" id="KW-0396">Initiation factor</keyword>
<dbReference type="PANTHER" id="PTHR13937:SF0">
    <property type="entry name" value="EUKARYOTIC TRANSLATION INITIATION FACTOR 3 SUBUNIT C-RELATED"/>
    <property type="match status" value="1"/>
</dbReference>
<proteinExistence type="inferred from homology"/>
<dbReference type="GO" id="GO:0016282">
    <property type="term" value="C:eukaryotic 43S preinitiation complex"/>
    <property type="evidence" value="ECO:0007669"/>
    <property type="project" value="UniProtKB-UniRule"/>
</dbReference>
<keyword evidence="2" id="KW-1185">Reference proteome</keyword>
<keyword evidence="1" id="KW-0648">Protein biosynthesis</keyword>
<comment type="subcellular location">
    <subcellularLocation>
        <location evidence="1">Cytoplasm</location>
    </subcellularLocation>
</comment>
<evidence type="ECO:0000313" key="2">
    <source>
        <dbReference type="Proteomes" id="UP000095280"/>
    </source>
</evidence>
<comment type="similarity">
    <text evidence="1">Belongs to the eIF-3 subunit C family.</text>
</comment>
<dbReference type="InterPro" id="IPR027516">
    <property type="entry name" value="EIF3C"/>
</dbReference>
<dbReference type="SMART" id="SM00088">
    <property type="entry name" value="PINT"/>
    <property type="match status" value="1"/>
</dbReference>
<dbReference type="Pfam" id="PF05470">
    <property type="entry name" value="eIF-3c_N"/>
    <property type="match status" value="1"/>
</dbReference>
<dbReference type="PROSITE" id="PS50250">
    <property type="entry name" value="PCI"/>
    <property type="match status" value="1"/>
</dbReference>
<dbReference type="Pfam" id="PF26569">
    <property type="entry name" value="EIF3CL_C"/>
    <property type="match status" value="1"/>
</dbReference>
<dbReference type="GO" id="GO:0005852">
    <property type="term" value="C:eukaryotic translation initiation factor 3 complex"/>
    <property type="evidence" value="ECO:0007669"/>
    <property type="project" value="UniProtKB-UniRule"/>
</dbReference>
<accession>A0A1I8GSS6</accession>
<dbReference type="AlphaFoldDB" id="A0A1I8GSS6"/>
<organism evidence="2 3">
    <name type="scientific">Macrostomum lignano</name>
    <dbReference type="NCBI Taxonomy" id="282301"/>
    <lineage>
        <taxon>Eukaryota</taxon>
        <taxon>Metazoa</taxon>
        <taxon>Spiralia</taxon>
        <taxon>Lophotrochozoa</taxon>
        <taxon>Platyhelminthes</taxon>
        <taxon>Rhabditophora</taxon>
        <taxon>Macrostomorpha</taxon>
        <taxon>Macrostomida</taxon>
        <taxon>Macrostomidae</taxon>
        <taxon>Macrostomum</taxon>
    </lineage>
</organism>
<dbReference type="SUPFAM" id="SSF46785">
    <property type="entry name" value="Winged helix' DNA-binding domain"/>
    <property type="match status" value="1"/>
</dbReference>
<sequence length="923" mass="105430">MSKFFAMEDSTSESESEDSRDSDSDFGGGARFEKGGRGQGKAGGYRAEDSEESGSEDEEKRVVKSQKEKKFGELTSIVKNLRNHKKINDVSNVLTDFEELVKKFEKSKKVIEAEGVPNFYIKCIAELEDFTNEAWEGRKKMSKMAAKSLTTLRQKIRKYNRDFEEKITAFRANPEEFDEEEEPPAPQSAGGGDAGADRDLEDGADGGGFLAAKQAGGRRQSPAAAAYDGSQSDDSDEDWGGDSDESSSSSSSDEDYGGNLAAKFLKRPGKEEERAVKKKAKQDEKDRRKRDEAHRREERRREEEGEDKDWEKVDRGGLAKAQKVRLFEKGQEISFAAAVKKLEEIRKGRGKRGTDKTEQIGTLQEMEKIVLENGFGPGLQIKVIFDIVSAIFDYNPSIAVSMRAELWLQLLDNLDRLFDLLERHSNDIVIGASVPDDGEMLESAPYMIAECPLTQLERMDSEYTKILQNSDAHSTVYVERLQDERRVCSLIDRLVAYMEAKRGKQACSDIDLGRAYSLRIQHLYYKFDQDWAKRVLQAGGLLNAADVTESQSMREMNRMCQLIYQGNQQRERTRAILYHTYFLALHDQWFRARDLMLMSSLQQHIEHSDIATQILYNRAMVQLGLCAFRKGQLKDAHMALVDIQSSGRAKELLAQGVIPARFERTPEQEKLEKRRQMPYHMHINLELLECVYLVSAMLLEIPSIAAHENDQRRRMISKNFHHVLKINERNTVNGPPESMREHVVAAAKVMRQGKWQETRAYIINDKMNAKVWNLFFQSDHVKTMLESKIKEEAMRTYLFTFSSIYDTLSMSCLAEQFELDLSQVHSVVSRMILHDEISASLDEPTRCIVMHKTEPTRLQQLSLQLTERLSSLVDMNEKIAEAKNISITSSGPRQFQGQQQANRGQYADRRQVRFQGQRGERSY</sequence>
<protein>
    <recommendedName>
        <fullName evidence="1">Eukaryotic translation initiation factor 3 subunit C</fullName>
        <shortName evidence="1">eIF3c</shortName>
    </recommendedName>
    <alternativeName>
        <fullName evidence="1">Eukaryotic translation initiation factor 3 subunit 8</fullName>
    </alternativeName>
</protein>
<dbReference type="GO" id="GO:0033290">
    <property type="term" value="C:eukaryotic 48S preinitiation complex"/>
    <property type="evidence" value="ECO:0007669"/>
    <property type="project" value="UniProtKB-UniRule"/>
</dbReference>
<evidence type="ECO:0000256" key="1">
    <source>
        <dbReference type="HAMAP-Rule" id="MF_03002"/>
    </source>
</evidence>
<dbReference type="Proteomes" id="UP000095280">
    <property type="component" value="Unplaced"/>
</dbReference>
<dbReference type="PANTHER" id="PTHR13937">
    <property type="entry name" value="EUKARYOTIC TRANSLATION INITATION FACTOR 3, SUBUNIT 8 EIF3S8 -RELATED"/>
    <property type="match status" value="1"/>
</dbReference>
<dbReference type="InterPro" id="IPR008905">
    <property type="entry name" value="EIF3C_N_dom"/>
</dbReference>
<comment type="function">
    <text evidence="1">Component of the eukaryotic translation initiation factor 3 (eIF-3) complex, which is involved in protein synthesis of a specialized repertoire of mRNAs and, together with other initiation factors, stimulates binding of mRNA and methionyl-tRNAi to the 40S ribosome. The eIF-3 complex specifically targets and initiates translation of a subset of mRNAs involved in cell proliferation.</text>
</comment>
<dbReference type="InterPro" id="IPR036390">
    <property type="entry name" value="WH_DNA-bd_sf"/>
</dbReference>
<dbReference type="GO" id="GO:0001732">
    <property type="term" value="P:formation of cytoplasmic translation initiation complex"/>
    <property type="evidence" value="ECO:0007669"/>
    <property type="project" value="UniProtKB-UniRule"/>
</dbReference>
<reference evidence="3" key="1">
    <citation type="submission" date="2016-11" db="UniProtKB">
        <authorList>
            <consortium name="WormBaseParasite"/>
        </authorList>
    </citation>
    <scope>IDENTIFICATION</scope>
</reference>
<dbReference type="Gene3D" id="1.25.40.570">
    <property type="match status" value="1"/>
</dbReference>
<keyword evidence="1" id="KW-0963">Cytoplasm</keyword>
<dbReference type="WBParaSite" id="maker-uti_cns_0002969-snap-gene-0.6-mRNA-1">
    <property type="protein sequence ID" value="maker-uti_cns_0002969-snap-gene-0.6-mRNA-1"/>
    <property type="gene ID" value="maker-uti_cns_0002969-snap-gene-0.6"/>
</dbReference>
<name>A0A1I8GSS6_9PLAT</name>
<dbReference type="InterPro" id="IPR058999">
    <property type="entry name" value="EIF3CL_C"/>
</dbReference>
<evidence type="ECO:0000313" key="3">
    <source>
        <dbReference type="WBParaSite" id="maker-uti_cns_0002969-snap-gene-0.6-mRNA-1"/>
    </source>
</evidence>
<dbReference type="OrthoDB" id="29647at2759"/>
<dbReference type="Pfam" id="PF01399">
    <property type="entry name" value="PCI"/>
    <property type="match status" value="1"/>
</dbReference>
<dbReference type="GO" id="GO:0003723">
    <property type="term" value="F:RNA binding"/>
    <property type="evidence" value="ECO:0007669"/>
    <property type="project" value="InterPro"/>
</dbReference>
<dbReference type="InterPro" id="IPR000717">
    <property type="entry name" value="PCI_dom"/>
</dbReference>
<dbReference type="GO" id="GO:0031369">
    <property type="term" value="F:translation initiation factor binding"/>
    <property type="evidence" value="ECO:0007669"/>
    <property type="project" value="InterPro"/>
</dbReference>
<dbReference type="GO" id="GO:0003743">
    <property type="term" value="F:translation initiation factor activity"/>
    <property type="evidence" value="ECO:0007669"/>
    <property type="project" value="UniProtKB-UniRule"/>
</dbReference>